<keyword evidence="1" id="KW-0812">Transmembrane</keyword>
<dbReference type="OrthoDB" id="2005564at2"/>
<accession>A0A1G5BWF4</accession>
<protein>
    <submittedName>
        <fullName evidence="2">Uncharacterized protein</fullName>
    </submittedName>
</protein>
<dbReference type="RefSeq" id="WP_074461584.1">
    <property type="nucleotide sequence ID" value="NZ_FMUR01000005.1"/>
</dbReference>
<keyword evidence="3" id="KW-1185">Reference proteome</keyword>
<organism evidence="2 3">
    <name type="scientific">Butyrivibrio hungatei</name>
    <dbReference type="NCBI Taxonomy" id="185008"/>
    <lineage>
        <taxon>Bacteria</taxon>
        <taxon>Bacillati</taxon>
        <taxon>Bacillota</taxon>
        <taxon>Clostridia</taxon>
        <taxon>Lachnospirales</taxon>
        <taxon>Lachnospiraceae</taxon>
        <taxon>Butyrivibrio</taxon>
    </lineage>
</organism>
<evidence type="ECO:0000313" key="3">
    <source>
        <dbReference type="Proteomes" id="UP000183047"/>
    </source>
</evidence>
<evidence type="ECO:0000313" key="2">
    <source>
        <dbReference type="EMBL" id="SCX94310.1"/>
    </source>
</evidence>
<feature type="transmembrane region" description="Helical" evidence="1">
    <location>
        <begin position="33"/>
        <end position="54"/>
    </location>
</feature>
<keyword evidence="1" id="KW-1133">Transmembrane helix</keyword>
<sequence length="63" mass="7176">MIEFVQNAVDFGKKKLDKAIKFWNGLDDDKKRLYTVCAIVVVSFVIVASIAYSFGKSRRGKFI</sequence>
<keyword evidence="1" id="KW-0472">Membrane</keyword>
<proteinExistence type="predicted"/>
<dbReference type="AlphaFoldDB" id="A0A1G5BWF4"/>
<reference evidence="3" key="1">
    <citation type="submission" date="2016-10" db="EMBL/GenBank/DDBJ databases">
        <authorList>
            <person name="Varghese N."/>
            <person name="Submissions S."/>
        </authorList>
    </citation>
    <scope>NUCLEOTIDE SEQUENCE [LARGE SCALE GENOMIC DNA]</scope>
    <source>
        <strain evidence="3">XBD2006</strain>
    </source>
</reference>
<dbReference type="Proteomes" id="UP000183047">
    <property type="component" value="Unassembled WGS sequence"/>
</dbReference>
<name>A0A1G5BWF4_9FIRM</name>
<dbReference type="EMBL" id="FMUR01000005">
    <property type="protein sequence ID" value="SCX94310.1"/>
    <property type="molecule type" value="Genomic_DNA"/>
</dbReference>
<gene>
    <name evidence="2" type="ORF">SAMN02910451_00843</name>
</gene>
<evidence type="ECO:0000256" key="1">
    <source>
        <dbReference type="SAM" id="Phobius"/>
    </source>
</evidence>